<evidence type="ECO:0000256" key="3">
    <source>
        <dbReference type="ARBA" id="ARBA00004997"/>
    </source>
</evidence>
<sequence>MLRKTKIICTLGPATDDDKVLRQLMLSGMNVARFNFSHQTHEEHKQRFDKIVKMREELGLPIATLLDTKGPEIRIHTLKDGKAILKEGNTFTLYTKERIGDETGVSITYQDLPKDIALGTRILIDDGLIELKVTSFDNEKIVCTIVNGGKISDRKSINVPDISLSLPYVSEKDESDIVFGIETGFDFIAASFTRSAQDIMDIRSILNKHNCHWMKIIAKIENREGVENIDEILRLVDGIMVARGDMGVEIPFEQLPPIQKMLIKKAYRAGKQVITATQMLDSMMQNPRPTRAETSDVANAIYDGTSAIMLSGETAAGKYPVEALKAMTRIAEETETNIHYKKRFATREATSEEETTNVTNAISKATVTTAHNLLATAIITVTKSGMTAREISKFRPNVPIIGGSTDPRVYRQMNLSWGVYPVFLQEKDTTDELFDHVVDVATEAGYLSSGDLVVITAGIPLGISGTTNMIKVHVVGNVLISGTGISHGNMCGNLCVCRNAEEAKKKFKKGDILVIPQTDNTLIDVIRDASGIIVEQDGLNSHAAIAGLALDIPVIIGAHDATKVLKHGITVQMDAERGIISSTHQH</sequence>
<evidence type="ECO:0000259" key="19">
    <source>
        <dbReference type="Pfam" id="PF00224"/>
    </source>
</evidence>
<keyword evidence="8 18" id="KW-0808">Transferase</keyword>
<evidence type="ECO:0000256" key="10">
    <source>
        <dbReference type="ARBA" id="ARBA00022741"/>
    </source>
</evidence>
<evidence type="ECO:0000256" key="15">
    <source>
        <dbReference type="ARBA" id="ARBA00023152"/>
    </source>
</evidence>
<keyword evidence="9" id="KW-0479">Metal-binding</keyword>
<evidence type="ECO:0000256" key="13">
    <source>
        <dbReference type="ARBA" id="ARBA00022842"/>
    </source>
</evidence>
<dbReference type="Pfam" id="PF00391">
    <property type="entry name" value="PEP-utilizers"/>
    <property type="match status" value="1"/>
</dbReference>
<dbReference type="SUPFAM" id="SSF50800">
    <property type="entry name" value="PK beta-barrel domain-like"/>
    <property type="match status" value="1"/>
</dbReference>
<dbReference type="InterPro" id="IPR008279">
    <property type="entry name" value="PEP-util_enz_mobile_dom"/>
</dbReference>
<feature type="domain" description="PEP-utilising enzyme mobile" evidence="20">
    <location>
        <begin position="507"/>
        <end position="578"/>
    </location>
</feature>
<feature type="domain" description="Pyruvate kinase C-terminal" evidence="21">
    <location>
        <begin position="360"/>
        <end position="473"/>
    </location>
</feature>
<evidence type="ECO:0000256" key="11">
    <source>
        <dbReference type="ARBA" id="ARBA00022777"/>
    </source>
</evidence>
<evidence type="ECO:0000313" key="22">
    <source>
        <dbReference type="EMBL" id="MBC5788422.1"/>
    </source>
</evidence>
<dbReference type="EMBL" id="JACOQK010000001">
    <property type="protein sequence ID" value="MBC5788422.1"/>
    <property type="molecule type" value="Genomic_DNA"/>
</dbReference>
<dbReference type="SUPFAM" id="SSF52009">
    <property type="entry name" value="Phosphohistidine domain"/>
    <property type="match status" value="1"/>
</dbReference>
<comment type="caution">
    <text evidence="22">The sequence shown here is derived from an EMBL/GenBank/DDBJ whole genome shotgun (WGS) entry which is preliminary data.</text>
</comment>
<gene>
    <name evidence="22" type="primary">pyk</name>
    <name evidence="22" type="ORF">H8Z77_10440</name>
</gene>
<dbReference type="Pfam" id="PF02887">
    <property type="entry name" value="PK_C"/>
    <property type="match status" value="1"/>
</dbReference>
<dbReference type="InterPro" id="IPR001697">
    <property type="entry name" value="Pyr_Knase"/>
</dbReference>
<dbReference type="RefSeq" id="WP_186996958.1">
    <property type="nucleotide sequence ID" value="NZ_JACOQK010000001.1"/>
</dbReference>
<evidence type="ECO:0000256" key="18">
    <source>
        <dbReference type="RuleBase" id="RU000504"/>
    </source>
</evidence>
<comment type="cofactor">
    <cofactor evidence="1">
        <name>Mg(2+)</name>
        <dbReference type="ChEBI" id="CHEBI:18420"/>
    </cofactor>
</comment>
<comment type="cofactor">
    <cofactor evidence="2">
        <name>K(+)</name>
        <dbReference type="ChEBI" id="CHEBI:29103"/>
    </cofactor>
</comment>
<organism evidence="22 23">
    <name type="scientific">Clostridium facile</name>
    <dbReference type="NCBI Taxonomy" id="2763035"/>
    <lineage>
        <taxon>Bacteria</taxon>
        <taxon>Bacillati</taxon>
        <taxon>Bacillota</taxon>
        <taxon>Clostridia</taxon>
        <taxon>Eubacteriales</taxon>
        <taxon>Clostridiaceae</taxon>
        <taxon>Clostridium</taxon>
    </lineage>
</organism>
<evidence type="ECO:0000256" key="7">
    <source>
        <dbReference type="ARBA" id="ARBA00018587"/>
    </source>
</evidence>
<proteinExistence type="inferred from homology"/>
<name>A0ABR7ITG1_9CLOT</name>
<evidence type="ECO:0000256" key="12">
    <source>
        <dbReference type="ARBA" id="ARBA00022840"/>
    </source>
</evidence>
<comment type="similarity">
    <text evidence="5 18">Belongs to the pyruvate kinase family.</text>
</comment>
<evidence type="ECO:0000256" key="9">
    <source>
        <dbReference type="ARBA" id="ARBA00022723"/>
    </source>
</evidence>
<keyword evidence="14" id="KW-0630">Potassium</keyword>
<accession>A0ABR7ITG1</accession>
<comment type="catalytic activity">
    <reaction evidence="18">
        <text>pyruvate + ATP = phosphoenolpyruvate + ADP + H(+)</text>
        <dbReference type="Rhea" id="RHEA:18157"/>
        <dbReference type="ChEBI" id="CHEBI:15361"/>
        <dbReference type="ChEBI" id="CHEBI:15378"/>
        <dbReference type="ChEBI" id="CHEBI:30616"/>
        <dbReference type="ChEBI" id="CHEBI:58702"/>
        <dbReference type="ChEBI" id="CHEBI:456216"/>
        <dbReference type="EC" id="2.7.1.40"/>
    </reaction>
</comment>
<keyword evidence="10" id="KW-0547">Nucleotide-binding</keyword>
<keyword evidence="13 18" id="KW-0460">Magnesium</keyword>
<dbReference type="GO" id="GO:0004743">
    <property type="term" value="F:pyruvate kinase activity"/>
    <property type="evidence" value="ECO:0007669"/>
    <property type="project" value="UniProtKB-EC"/>
</dbReference>
<dbReference type="InterPro" id="IPR015795">
    <property type="entry name" value="Pyrv_Knase_C"/>
</dbReference>
<keyword evidence="16 22" id="KW-0670">Pyruvate</keyword>
<dbReference type="EC" id="2.7.1.40" evidence="6 17"/>
<keyword evidence="11 18" id="KW-0418">Kinase</keyword>
<dbReference type="Gene3D" id="3.40.1380.20">
    <property type="entry name" value="Pyruvate kinase, C-terminal domain"/>
    <property type="match status" value="1"/>
</dbReference>
<feature type="domain" description="Pyruvate kinase barrel" evidence="19">
    <location>
        <begin position="3"/>
        <end position="323"/>
    </location>
</feature>
<dbReference type="InterPro" id="IPR015793">
    <property type="entry name" value="Pyrv_Knase_brl"/>
</dbReference>
<comment type="similarity">
    <text evidence="4">In the C-terminal section; belongs to the PEP-utilizing enzyme family.</text>
</comment>
<dbReference type="Pfam" id="PF00224">
    <property type="entry name" value="PK"/>
    <property type="match status" value="1"/>
</dbReference>
<reference evidence="22 23" key="1">
    <citation type="submission" date="2020-08" db="EMBL/GenBank/DDBJ databases">
        <title>Genome public.</title>
        <authorList>
            <person name="Liu C."/>
            <person name="Sun Q."/>
        </authorList>
    </citation>
    <scope>NUCLEOTIDE SEQUENCE [LARGE SCALE GENOMIC DNA]</scope>
    <source>
        <strain evidence="22 23">NSJ-27</strain>
    </source>
</reference>
<keyword evidence="15 18" id="KW-0324">Glycolysis</keyword>
<evidence type="ECO:0000256" key="4">
    <source>
        <dbReference type="ARBA" id="ARBA00006237"/>
    </source>
</evidence>
<evidence type="ECO:0000256" key="16">
    <source>
        <dbReference type="ARBA" id="ARBA00023317"/>
    </source>
</evidence>
<evidence type="ECO:0000313" key="23">
    <source>
        <dbReference type="Proteomes" id="UP000649151"/>
    </source>
</evidence>
<evidence type="ECO:0000259" key="20">
    <source>
        <dbReference type="Pfam" id="PF00391"/>
    </source>
</evidence>
<keyword evidence="23" id="KW-1185">Reference proteome</keyword>
<comment type="pathway">
    <text evidence="3 18">Carbohydrate degradation; glycolysis; pyruvate from D-glyceraldehyde 3-phosphate: step 5/5.</text>
</comment>
<dbReference type="NCBIfam" id="NF004978">
    <property type="entry name" value="PRK06354.1"/>
    <property type="match status" value="1"/>
</dbReference>
<dbReference type="InterPro" id="IPR011037">
    <property type="entry name" value="Pyrv_Knase-like_insert_dom_sf"/>
</dbReference>
<dbReference type="InterPro" id="IPR040442">
    <property type="entry name" value="Pyrv_kinase-like_dom_sf"/>
</dbReference>
<dbReference type="InterPro" id="IPR036637">
    <property type="entry name" value="Phosphohistidine_dom_sf"/>
</dbReference>
<dbReference type="InterPro" id="IPR015806">
    <property type="entry name" value="Pyrv_Knase_insert_dom_sf"/>
</dbReference>
<dbReference type="Proteomes" id="UP000649151">
    <property type="component" value="Unassembled WGS sequence"/>
</dbReference>
<dbReference type="PRINTS" id="PR01050">
    <property type="entry name" value="PYRUVTKNASE"/>
</dbReference>
<dbReference type="NCBIfam" id="NF004491">
    <property type="entry name" value="PRK05826.1"/>
    <property type="match status" value="1"/>
</dbReference>
<protein>
    <recommendedName>
        <fullName evidence="7 17">Pyruvate kinase</fullName>
        <ecNumber evidence="6 17">2.7.1.40</ecNumber>
    </recommendedName>
</protein>
<keyword evidence="12" id="KW-0067">ATP-binding</keyword>
<dbReference type="Gene3D" id="3.50.30.10">
    <property type="entry name" value="Phosphohistidine domain"/>
    <property type="match status" value="1"/>
</dbReference>
<dbReference type="GO" id="GO:0016301">
    <property type="term" value="F:kinase activity"/>
    <property type="evidence" value="ECO:0007669"/>
    <property type="project" value="UniProtKB-KW"/>
</dbReference>
<evidence type="ECO:0000256" key="5">
    <source>
        <dbReference type="ARBA" id="ARBA00008663"/>
    </source>
</evidence>
<dbReference type="PANTHER" id="PTHR11817">
    <property type="entry name" value="PYRUVATE KINASE"/>
    <property type="match status" value="1"/>
</dbReference>
<evidence type="ECO:0000256" key="17">
    <source>
        <dbReference type="NCBIfam" id="TIGR01064"/>
    </source>
</evidence>
<evidence type="ECO:0000256" key="8">
    <source>
        <dbReference type="ARBA" id="ARBA00022679"/>
    </source>
</evidence>
<evidence type="ECO:0000256" key="1">
    <source>
        <dbReference type="ARBA" id="ARBA00001946"/>
    </source>
</evidence>
<dbReference type="Gene3D" id="3.20.20.60">
    <property type="entry name" value="Phosphoenolpyruvate-binding domains"/>
    <property type="match status" value="1"/>
</dbReference>
<evidence type="ECO:0000256" key="6">
    <source>
        <dbReference type="ARBA" id="ARBA00012142"/>
    </source>
</evidence>
<dbReference type="SUPFAM" id="SSF52935">
    <property type="entry name" value="PK C-terminal domain-like"/>
    <property type="match status" value="1"/>
</dbReference>
<dbReference type="InterPro" id="IPR036918">
    <property type="entry name" value="Pyrv_Knase_C_sf"/>
</dbReference>
<dbReference type="SUPFAM" id="SSF51621">
    <property type="entry name" value="Phosphoenolpyruvate/pyruvate domain"/>
    <property type="match status" value="1"/>
</dbReference>
<evidence type="ECO:0000259" key="21">
    <source>
        <dbReference type="Pfam" id="PF02887"/>
    </source>
</evidence>
<evidence type="ECO:0000256" key="2">
    <source>
        <dbReference type="ARBA" id="ARBA00001958"/>
    </source>
</evidence>
<evidence type="ECO:0000256" key="14">
    <source>
        <dbReference type="ARBA" id="ARBA00022958"/>
    </source>
</evidence>
<dbReference type="Gene3D" id="2.40.33.10">
    <property type="entry name" value="PK beta-barrel domain-like"/>
    <property type="match status" value="1"/>
</dbReference>
<dbReference type="InterPro" id="IPR015813">
    <property type="entry name" value="Pyrv/PenolPyrv_kinase-like_dom"/>
</dbReference>
<dbReference type="NCBIfam" id="TIGR01064">
    <property type="entry name" value="pyruv_kin"/>
    <property type="match status" value="1"/>
</dbReference>